<dbReference type="EMBL" id="LNTU01000001">
    <property type="protein sequence ID" value="KXF78848.1"/>
    <property type="molecule type" value="Genomic_DNA"/>
</dbReference>
<feature type="domain" description="Isochorismatase-like" evidence="2">
    <location>
        <begin position="6"/>
        <end position="154"/>
    </location>
</feature>
<dbReference type="Proteomes" id="UP000070107">
    <property type="component" value="Unassembled WGS sequence"/>
</dbReference>
<dbReference type="AlphaFoldDB" id="A0A135I0B4"/>
<dbReference type="OrthoDB" id="9794942at2"/>
<protein>
    <submittedName>
        <fullName evidence="3">Isochorismatase</fullName>
    </submittedName>
</protein>
<dbReference type="Pfam" id="PF00857">
    <property type="entry name" value="Isochorismatase"/>
    <property type="match status" value="1"/>
</dbReference>
<dbReference type="InterPro" id="IPR036380">
    <property type="entry name" value="Isochorismatase-like_sf"/>
</dbReference>
<dbReference type="SUPFAM" id="SSF52499">
    <property type="entry name" value="Isochorismatase-like hydrolases"/>
    <property type="match status" value="1"/>
</dbReference>
<dbReference type="CDD" id="cd01014">
    <property type="entry name" value="nicotinamidase_related"/>
    <property type="match status" value="1"/>
</dbReference>
<proteinExistence type="predicted"/>
<dbReference type="GO" id="GO:0016787">
    <property type="term" value="F:hydrolase activity"/>
    <property type="evidence" value="ECO:0007669"/>
    <property type="project" value="UniProtKB-KW"/>
</dbReference>
<organism evidence="3 4">
    <name type="scientific">Paramesorhizobium deserti</name>
    <dbReference type="NCBI Taxonomy" id="1494590"/>
    <lineage>
        <taxon>Bacteria</taxon>
        <taxon>Pseudomonadati</taxon>
        <taxon>Pseudomonadota</taxon>
        <taxon>Alphaproteobacteria</taxon>
        <taxon>Hyphomicrobiales</taxon>
        <taxon>Phyllobacteriaceae</taxon>
        <taxon>Paramesorhizobium</taxon>
    </lineage>
</organism>
<dbReference type="PANTHER" id="PTHR43540">
    <property type="entry name" value="PEROXYUREIDOACRYLATE/UREIDOACRYLATE AMIDOHYDROLASE-RELATED"/>
    <property type="match status" value="1"/>
</dbReference>
<accession>A0A135I0B4</accession>
<dbReference type="Gene3D" id="3.40.50.850">
    <property type="entry name" value="Isochorismatase-like"/>
    <property type="match status" value="1"/>
</dbReference>
<reference evidence="3 4" key="1">
    <citation type="submission" date="2015-11" db="EMBL/GenBank/DDBJ databases">
        <title>Draft genome sequence of Paramesorhizobium deserti A-3-E, a strain highly resistant to diverse beta-lactam antibiotics.</title>
        <authorList>
            <person name="Lv R."/>
            <person name="Yang X."/>
            <person name="Fang N."/>
            <person name="Guo J."/>
            <person name="Luo X."/>
            <person name="Peng F."/>
            <person name="Yang R."/>
            <person name="Cui Y."/>
            <person name="Fang C."/>
            <person name="Song Y."/>
        </authorList>
    </citation>
    <scope>NUCLEOTIDE SEQUENCE [LARGE SCALE GENOMIC DNA]</scope>
    <source>
        <strain evidence="3 4">A-3-E</strain>
    </source>
</reference>
<evidence type="ECO:0000313" key="4">
    <source>
        <dbReference type="Proteomes" id="UP000070107"/>
    </source>
</evidence>
<dbReference type="STRING" id="1494590.ATN84_03540"/>
<name>A0A135I0B4_9HYPH</name>
<sequence>MTATQALVVIDVQKAIDDPKWGRRGQPGAEAAIADLLAAWRKRRLPVIHIRHDSTDPASPYRPGTSGNDFKAEVAPQMGEPVVDKRTNNAFIGTDLMDVLDELQIGRLVVAGVLLENSVDATVRMAANLGFEVTIAEDAVASVDRRDRSGKTWTAEDVHALTLSILDGEYAQISSSKAIIEALP</sequence>
<evidence type="ECO:0000259" key="2">
    <source>
        <dbReference type="Pfam" id="PF00857"/>
    </source>
</evidence>
<dbReference type="PANTHER" id="PTHR43540:SF1">
    <property type="entry name" value="ISOCHORISMATASE HYDROLASE"/>
    <property type="match status" value="1"/>
</dbReference>
<dbReference type="RefSeq" id="WP_068880118.1">
    <property type="nucleotide sequence ID" value="NZ_LNTU01000001.1"/>
</dbReference>
<keyword evidence="1" id="KW-0378">Hydrolase</keyword>
<gene>
    <name evidence="3" type="ORF">ATN84_03540</name>
</gene>
<dbReference type="InterPro" id="IPR050272">
    <property type="entry name" value="Isochorismatase-like_hydrls"/>
</dbReference>
<dbReference type="InterPro" id="IPR000868">
    <property type="entry name" value="Isochorismatase-like_dom"/>
</dbReference>
<evidence type="ECO:0000313" key="3">
    <source>
        <dbReference type="EMBL" id="KXF78848.1"/>
    </source>
</evidence>
<keyword evidence="4" id="KW-1185">Reference proteome</keyword>
<evidence type="ECO:0000256" key="1">
    <source>
        <dbReference type="ARBA" id="ARBA00022801"/>
    </source>
</evidence>
<comment type="caution">
    <text evidence="3">The sequence shown here is derived from an EMBL/GenBank/DDBJ whole genome shotgun (WGS) entry which is preliminary data.</text>
</comment>